<evidence type="ECO:0000259" key="4">
    <source>
        <dbReference type="PROSITE" id="PS50042"/>
    </source>
</evidence>
<dbReference type="Proteomes" id="UP000824111">
    <property type="component" value="Unassembled WGS sequence"/>
</dbReference>
<evidence type="ECO:0000313" key="7">
    <source>
        <dbReference type="Proteomes" id="UP000824111"/>
    </source>
</evidence>
<dbReference type="PROSITE" id="PS51063">
    <property type="entry name" value="HTH_CRP_2"/>
    <property type="match status" value="1"/>
</dbReference>
<dbReference type="PROSITE" id="PS50042">
    <property type="entry name" value="CNMP_BINDING_3"/>
    <property type="match status" value="1"/>
</dbReference>
<dbReference type="GO" id="GO:0003700">
    <property type="term" value="F:DNA-binding transcription factor activity"/>
    <property type="evidence" value="ECO:0007669"/>
    <property type="project" value="TreeGrafter"/>
</dbReference>
<keyword evidence="2" id="KW-0238">DNA-binding</keyword>
<reference evidence="6" key="2">
    <citation type="journal article" date="2021" name="PeerJ">
        <title>Extensive microbial diversity within the chicken gut microbiome revealed by metagenomics and culture.</title>
        <authorList>
            <person name="Gilroy R."/>
            <person name="Ravi A."/>
            <person name="Getino M."/>
            <person name="Pursley I."/>
            <person name="Horton D.L."/>
            <person name="Alikhan N.F."/>
            <person name="Baker D."/>
            <person name="Gharbi K."/>
            <person name="Hall N."/>
            <person name="Watson M."/>
            <person name="Adriaenssens E.M."/>
            <person name="Foster-Nyarko E."/>
            <person name="Jarju S."/>
            <person name="Secka A."/>
            <person name="Antonio M."/>
            <person name="Oren A."/>
            <person name="Chaudhuri R.R."/>
            <person name="La Ragione R."/>
            <person name="Hildebrand F."/>
            <person name="Pallen M.J."/>
        </authorList>
    </citation>
    <scope>NUCLEOTIDE SEQUENCE</scope>
    <source>
        <strain evidence="6">ChiSjej4B22-9803</strain>
    </source>
</reference>
<evidence type="ECO:0000256" key="2">
    <source>
        <dbReference type="ARBA" id="ARBA00023125"/>
    </source>
</evidence>
<dbReference type="PANTHER" id="PTHR24567">
    <property type="entry name" value="CRP FAMILY TRANSCRIPTIONAL REGULATORY PROTEIN"/>
    <property type="match status" value="1"/>
</dbReference>
<accession>A0A9D1LVE4</accession>
<gene>
    <name evidence="6" type="ORF">IAB04_05325</name>
</gene>
<evidence type="ECO:0000259" key="5">
    <source>
        <dbReference type="PROSITE" id="PS51063"/>
    </source>
</evidence>
<name>A0A9D1LVE4_9FIRM</name>
<dbReference type="InterPro" id="IPR000595">
    <property type="entry name" value="cNMP-bd_dom"/>
</dbReference>
<dbReference type="InterPro" id="IPR050397">
    <property type="entry name" value="Env_Response_Regulators"/>
</dbReference>
<protein>
    <submittedName>
        <fullName evidence="6">Crp/Fnr family transcriptional regulator</fullName>
    </submittedName>
</protein>
<dbReference type="PANTHER" id="PTHR24567:SF58">
    <property type="entry name" value="CYCLIC AMP-BINDING REGULATORY PROTEIN"/>
    <property type="match status" value="1"/>
</dbReference>
<dbReference type="GO" id="GO:0005829">
    <property type="term" value="C:cytosol"/>
    <property type="evidence" value="ECO:0007669"/>
    <property type="project" value="TreeGrafter"/>
</dbReference>
<dbReference type="Pfam" id="PF13545">
    <property type="entry name" value="HTH_Crp_2"/>
    <property type="match status" value="1"/>
</dbReference>
<dbReference type="InterPro" id="IPR018490">
    <property type="entry name" value="cNMP-bd_dom_sf"/>
</dbReference>
<dbReference type="SMART" id="SM00100">
    <property type="entry name" value="cNMP"/>
    <property type="match status" value="1"/>
</dbReference>
<dbReference type="SUPFAM" id="SSF51206">
    <property type="entry name" value="cAMP-binding domain-like"/>
    <property type="match status" value="1"/>
</dbReference>
<dbReference type="SUPFAM" id="SSF46785">
    <property type="entry name" value="Winged helix' DNA-binding domain"/>
    <property type="match status" value="1"/>
</dbReference>
<sequence length="216" mass="23880">MNINAALLSKNPLFYGIAAEELEGLLQSLCAYSKQYEKDAYILSAGDPVKVFGLVLSGSIHILKEDFSGSSQLLAQLSPPDVFAEVFASAGIPESPVTVQAAQRCTVLFIPYEKFIAPDVSCKFHMVLVKNMLRLLAGKNLLLNQKIDILSKRTIRERLLLYLRAQCGSSGKCTLALNRQELADFLCVDRSALSNELSKLQKEGILRVHKNQFAFL</sequence>
<keyword evidence="1" id="KW-0805">Transcription regulation</keyword>
<evidence type="ECO:0000256" key="1">
    <source>
        <dbReference type="ARBA" id="ARBA00023015"/>
    </source>
</evidence>
<feature type="domain" description="HTH crp-type" evidence="5">
    <location>
        <begin position="153"/>
        <end position="216"/>
    </location>
</feature>
<dbReference type="Pfam" id="PF00027">
    <property type="entry name" value="cNMP_binding"/>
    <property type="match status" value="1"/>
</dbReference>
<comment type="caution">
    <text evidence="6">The sequence shown here is derived from an EMBL/GenBank/DDBJ whole genome shotgun (WGS) entry which is preliminary data.</text>
</comment>
<feature type="domain" description="Cyclic nucleotide-binding" evidence="4">
    <location>
        <begin position="13"/>
        <end position="115"/>
    </location>
</feature>
<proteinExistence type="predicted"/>
<dbReference type="GO" id="GO:0003677">
    <property type="term" value="F:DNA binding"/>
    <property type="evidence" value="ECO:0007669"/>
    <property type="project" value="UniProtKB-KW"/>
</dbReference>
<organism evidence="6 7">
    <name type="scientific">Candidatus Avimonoglobus intestinipullorum</name>
    <dbReference type="NCBI Taxonomy" id="2840699"/>
    <lineage>
        <taxon>Bacteria</taxon>
        <taxon>Bacillati</taxon>
        <taxon>Bacillota</taxon>
        <taxon>Clostridia</taxon>
        <taxon>Eubacteriales</taxon>
        <taxon>Candidatus Avimonoglobus</taxon>
    </lineage>
</organism>
<dbReference type="InterPro" id="IPR014710">
    <property type="entry name" value="RmlC-like_jellyroll"/>
</dbReference>
<dbReference type="CDD" id="cd00038">
    <property type="entry name" value="CAP_ED"/>
    <property type="match status" value="1"/>
</dbReference>
<dbReference type="EMBL" id="DVND01000139">
    <property type="protein sequence ID" value="HIU48764.1"/>
    <property type="molecule type" value="Genomic_DNA"/>
</dbReference>
<dbReference type="InterPro" id="IPR012318">
    <property type="entry name" value="HTH_CRP"/>
</dbReference>
<dbReference type="AlphaFoldDB" id="A0A9D1LVE4"/>
<dbReference type="Gene3D" id="2.60.120.10">
    <property type="entry name" value="Jelly Rolls"/>
    <property type="match status" value="1"/>
</dbReference>
<keyword evidence="3" id="KW-0804">Transcription</keyword>
<evidence type="ECO:0000256" key="3">
    <source>
        <dbReference type="ARBA" id="ARBA00023163"/>
    </source>
</evidence>
<dbReference type="InterPro" id="IPR036390">
    <property type="entry name" value="WH_DNA-bd_sf"/>
</dbReference>
<evidence type="ECO:0000313" key="6">
    <source>
        <dbReference type="EMBL" id="HIU48764.1"/>
    </source>
</evidence>
<reference evidence="6" key="1">
    <citation type="submission" date="2020-10" db="EMBL/GenBank/DDBJ databases">
        <authorList>
            <person name="Gilroy R."/>
        </authorList>
    </citation>
    <scope>NUCLEOTIDE SEQUENCE</scope>
    <source>
        <strain evidence="6">ChiSjej4B22-9803</strain>
    </source>
</reference>